<evidence type="ECO:0008006" key="6">
    <source>
        <dbReference type="Google" id="ProtNLM"/>
    </source>
</evidence>
<dbReference type="InterPro" id="IPR029058">
    <property type="entry name" value="AB_hydrolase_fold"/>
</dbReference>
<accession>A0A1G1T531</accession>
<dbReference type="SUPFAM" id="SSF53474">
    <property type="entry name" value="alpha/beta-Hydrolases"/>
    <property type="match status" value="1"/>
</dbReference>
<dbReference type="STRING" id="1908236.BEN48_13635"/>
<dbReference type="PANTHER" id="PTHR48081">
    <property type="entry name" value="AB HYDROLASE SUPERFAMILY PROTEIN C4A8.06C"/>
    <property type="match status" value="1"/>
</dbReference>
<dbReference type="EMBL" id="MDZC01000053">
    <property type="protein sequence ID" value="OGX85979.1"/>
    <property type="molecule type" value="Genomic_DNA"/>
</dbReference>
<evidence type="ECO:0000313" key="4">
    <source>
        <dbReference type="EMBL" id="OGX85979.1"/>
    </source>
</evidence>
<evidence type="ECO:0000313" key="5">
    <source>
        <dbReference type="Proteomes" id="UP000177791"/>
    </source>
</evidence>
<comment type="caution">
    <text evidence="4">The sequence shown here is derived from an EMBL/GenBank/DDBJ whole genome shotgun (WGS) entry which is preliminary data.</text>
</comment>
<feature type="domain" description="Secretion system C-terminal sorting" evidence="2">
    <location>
        <begin position="899"/>
        <end position="976"/>
    </location>
</feature>
<evidence type="ECO:0000259" key="3">
    <source>
        <dbReference type="Pfam" id="PF20434"/>
    </source>
</evidence>
<gene>
    <name evidence="4" type="ORF">BEN48_13635</name>
</gene>
<dbReference type="RefSeq" id="WP_070733927.1">
    <property type="nucleotide sequence ID" value="NZ_MDZC01000053.1"/>
</dbReference>
<reference evidence="4 5" key="1">
    <citation type="submission" date="2016-08" db="EMBL/GenBank/DDBJ databases">
        <title>Hymenobacter coccineus sp. nov., Hymenobacter lapidarius sp. nov. and Hymenobacter glacialis sp. nov., isolated from Antarctic soil.</title>
        <authorList>
            <person name="Sedlacek I."/>
            <person name="Kralova S."/>
            <person name="Kyrova K."/>
            <person name="Maslanova I."/>
            <person name="Stankova E."/>
            <person name="Vrbovska V."/>
            <person name="Nemec M."/>
            <person name="Bartak M."/>
            <person name="Svec P."/>
            <person name="Busse H.-J."/>
            <person name="Pantucek R."/>
        </authorList>
    </citation>
    <scope>NUCLEOTIDE SEQUENCE [LARGE SCALE GENOMIC DNA]</scope>
    <source>
        <strain evidence="4 5">CCM 8648</strain>
    </source>
</reference>
<dbReference type="Pfam" id="PF18962">
    <property type="entry name" value="Por_Secre_tail"/>
    <property type="match status" value="1"/>
</dbReference>
<dbReference type="OrthoDB" id="5524298at2"/>
<protein>
    <recommendedName>
        <fullName evidence="6">Secretion system C-terminal sorting domain-containing protein</fullName>
    </recommendedName>
</protein>
<name>A0A1G1T531_9BACT</name>
<organism evidence="4 5">
    <name type="scientific">Hymenobacter glacialis</name>
    <dbReference type="NCBI Taxonomy" id="1908236"/>
    <lineage>
        <taxon>Bacteria</taxon>
        <taxon>Pseudomonadati</taxon>
        <taxon>Bacteroidota</taxon>
        <taxon>Cytophagia</taxon>
        <taxon>Cytophagales</taxon>
        <taxon>Hymenobacteraceae</taxon>
        <taxon>Hymenobacter</taxon>
    </lineage>
</organism>
<dbReference type="GO" id="GO:0016787">
    <property type="term" value="F:hydrolase activity"/>
    <property type="evidence" value="ECO:0007669"/>
    <property type="project" value="UniProtKB-KW"/>
</dbReference>
<dbReference type="InterPro" id="IPR050300">
    <property type="entry name" value="GDXG_lipolytic_enzyme"/>
</dbReference>
<dbReference type="Gene3D" id="3.40.50.1820">
    <property type="entry name" value="alpha/beta hydrolase"/>
    <property type="match status" value="1"/>
</dbReference>
<dbReference type="Pfam" id="PF20434">
    <property type="entry name" value="BD-FAE"/>
    <property type="match status" value="1"/>
</dbReference>
<sequence>MLLQLWQTAAAQTPIDTTGGRFYQPIFPNVTVTSGVAYGSAVTAFGAPQTLLMDVYQPTGDVAAERPVIIFAHQGGFFVGSRTDAYMVKVCTQFAKLGYVTASIDYRLGFPVTGFNAPADTPQVARAAIRGMQDMRAAVRFFRKDAATTNAYRVSPSRIVAGGSSAGGFIALEIGYLDKASEVPEYVGLAALGGIEGASGNPGFSSAVLAVLNLSGATERPSLIEPGDAPLYSLHGTADATVPYLQGKVGSLLPPKYVFGSGRLHPYATSVGVPNFLRTLPGVGHVPFESTSAAGLEAAETVFRDVRDFLRPLLVPVTGAVFPSLVINVDTDVPAGSYQDITINSGQALLLGNVTVFGKLVVRSQTGQVPGSLKTNCFVVDGSGSFDLQAGATLRICSPDGIAASGVTGDGTGDIRNTGTRTFSNDAAYAYEGITNQVTGSGLPEQVRELEIAVPANSTVALTNFVSVSQRFVPTSGILNNTRANITLLSGPAGTALVTPGPGTLTNVLAVRRYLDSSVNAGQGYRHLAPPVQGITTTTLAMAGFTPVLNPAYNTSPRPDLVQPFPNVFGYDQQRVTTSPATSYSPFDKGWLVPAAPVGEGVPLAVGQGYAVNIAAGQTVAFVGELTNNNAAFGLSLPAAASPDAGWHLLGNPFASALNWDNVPVPAGMSAAMYIFASTSQYDGRYRTYVNGVGPVAAATIPLGQGFFVRSLAATPVTLTFPVSARITDFAAANTATLQRGTADARPRLRLTVTDAAKPTTFDETYLYLEAGATAGPDARFDAHKMPNPSGLNLASVAEGQALAINGLPVIGAPAEVPLTLAVPRAGTYVLAAEQLDNFAAGTSIILVDAVSGTRTPLVAGTQYRFSQASLTAPNRFTLELRSSVLAAAGQALAAQLEVYPNPASGSFTVRLPRPEGQKGPLSARLTNALGQTVRTQQLAVNGQAIEAEINVRGLAPGVYQLHLAVSGVPVVRRVVVR</sequence>
<dbReference type="AlphaFoldDB" id="A0A1G1T531"/>
<evidence type="ECO:0000259" key="2">
    <source>
        <dbReference type="Pfam" id="PF18962"/>
    </source>
</evidence>
<dbReference type="Proteomes" id="UP000177791">
    <property type="component" value="Unassembled WGS sequence"/>
</dbReference>
<dbReference type="InterPro" id="IPR049492">
    <property type="entry name" value="BD-FAE-like_dom"/>
</dbReference>
<proteinExistence type="predicted"/>
<feature type="domain" description="BD-FAE-like" evidence="3">
    <location>
        <begin position="53"/>
        <end position="182"/>
    </location>
</feature>
<dbReference type="InterPro" id="IPR026444">
    <property type="entry name" value="Secre_tail"/>
</dbReference>
<keyword evidence="1" id="KW-0378">Hydrolase</keyword>
<evidence type="ECO:0000256" key="1">
    <source>
        <dbReference type="ARBA" id="ARBA00022801"/>
    </source>
</evidence>
<keyword evidence="5" id="KW-1185">Reference proteome</keyword>
<dbReference type="NCBIfam" id="TIGR04183">
    <property type="entry name" value="Por_Secre_tail"/>
    <property type="match status" value="1"/>
</dbReference>